<reference evidence="3" key="1">
    <citation type="journal article" date="2019" name="Int. J. Syst. Evol. Microbiol.">
        <title>The Global Catalogue of Microorganisms (GCM) 10K type strain sequencing project: providing services to taxonomists for standard genome sequencing and annotation.</title>
        <authorList>
            <consortium name="The Broad Institute Genomics Platform"/>
            <consortium name="The Broad Institute Genome Sequencing Center for Infectious Disease"/>
            <person name="Wu L."/>
            <person name="Ma J."/>
        </authorList>
    </citation>
    <scope>NUCLEOTIDE SEQUENCE [LARGE SCALE GENOMIC DNA]</scope>
    <source>
        <strain evidence="3">KCTC 52094</strain>
    </source>
</reference>
<proteinExistence type="predicted"/>
<keyword evidence="1" id="KW-0732">Signal</keyword>
<accession>A0ABV7G216</accession>
<feature type="signal peptide" evidence="1">
    <location>
        <begin position="1"/>
        <end position="22"/>
    </location>
</feature>
<evidence type="ECO:0000256" key="1">
    <source>
        <dbReference type="SAM" id="SignalP"/>
    </source>
</evidence>
<evidence type="ECO:0000313" key="2">
    <source>
        <dbReference type="EMBL" id="MFC3126738.1"/>
    </source>
</evidence>
<dbReference type="EMBL" id="JBHRTN010000018">
    <property type="protein sequence ID" value="MFC3126738.1"/>
    <property type="molecule type" value="Genomic_DNA"/>
</dbReference>
<dbReference type="Proteomes" id="UP001595593">
    <property type="component" value="Unassembled WGS sequence"/>
</dbReference>
<sequence>MPPGVARLAGLLILAAMAGARAEEMPATGSNWGGLGLIETRNARFRDDATLEAGAAIRHQRRFWFLNFQALPFLETTFRLAERLNATTGEGMTTDRAFDLKLRLLPEGEYNPAVAIGLQDFIGTGLYAGEYIVASKRWWGLDLSAGLGWGRLGTGAEWNNPLSEISPAFDDRPRNVGRGGTFQTGLFRGEEMAPFFGMEWTVPFLRTPWGGIDGLRAKAEWSGDRLRDERGGYPARRDNGRGDADSRVNLGLQWSNDWLDAGVHWVHGTDLLFRLSLRMNAADPPAVPLPAPPSMPARPVVVPADEAGEVFAALASAGFRGLAFRREGLVAEVALSGGAWRTLPQLTARAMRAIQPALGPGAEMLRLRWWRAGVEIAVLEVPRTTLEAVAAGLASPEEAWLASRLLPAAGDLAPDAARASPPFWDWGVGPTLGLQLGDPSRTLRWQAGLGAGMRVDLGSGFALAGSASQALLGNMSGGLPSDSLLPRVRSDYARYAEEGKTALSTLYAERIWNLAPDVFARASLGYLEPMFGGASGEILWRPHDSRFAFGIDMAWVQQRDYNQKFGFRDYNVATGHASIYADLPVWNLYGVLRAGRYLAGDWGATIEMGRRFDSGIEVGGFATFTNVSAAEFGEGSFDKGIYVRVPLALFGREDAGMGGTTIRPVQRDGGQRLAVDSPLWDVTRDGRSDALRRGIAGFAR</sequence>
<feature type="chain" id="PRO_5046279784" evidence="1">
    <location>
        <begin position="23"/>
        <end position="700"/>
    </location>
</feature>
<dbReference type="Pfam" id="PF06082">
    <property type="entry name" value="YjbH"/>
    <property type="match status" value="1"/>
</dbReference>
<dbReference type="RefSeq" id="WP_379598280.1">
    <property type="nucleotide sequence ID" value="NZ_JBHRTN010000018.1"/>
</dbReference>
<comment type="caution">
    <text evidence="2">The sequence shown here is derived from an EMBL/GenBank/DDBJ whole genome shotgun (WGS) entry which is preliminary data.</text>
</comment>
<gene>
    <name evidence="2" type="ORF">ACFOD4_16865</name>
</gene>
<keyword evidence="3" id="KW-1185">Reference proteome</keyword>
<name>A0ABV7G216_9PROT</name>
<organism evidence="2 3">
    <name type="scientific">Teichococcus globiformis</name>
    <dbReference type="NCBI Taxonomy" id="2307229"/>
    <lineage>
        <taxon>Bacteria</taxon>
        <taxon>Pseudomonadati</taxon>
        <taxon>Pseudomonadota</taxon>
        <taxon>Alphaproteobacteria</taxon>
        <taxon>Acetobacterales</taxon>
        <taxon>Roseomonadaceae</taxon>
        <taxon>Roseomonas</taxon>
    </lineage>
</organism>
<evidence type="ECO:0000313" key="3">
    <source>
        <dbReference type="Proteomes" id="UP001595593"/>
    </source>
</evidence>
<protein>
    <submittedName>
        <fullName evidence="2">YjbH domain-containing protein</fullName>
    </submittedName>
</protein>
<dbReference type="InterPro" id="IPR010344">
    <property type="entry name" value="YbjH"/>
</dbReference>